<dbReference type="AlphaFoldDB" id="A0A653CNF7"/>
<dbReference type="GO" id="GO:0005549">
    <property type="term" value="F:odorant binding"/>
    <property type="evidence" value="ECO:0007669"/>
    <property type="project" value="InterPro"/>
</dbReference>
<accession>A0A653CNF7</accession>
<dbReference type="InterPro" id="IPR036728">
    <property type="entry name" value="PBP_GOBP_sf"/>
</dbReference>
<gene>
    <name evidence="2" type="ORF">CALMAC_LOCUS10008</name>
</gene>
<dbReference type="OrthoDB" id="6610259at2759"/>
<feature type="chain" id="PRO_5024929947" evidence="1">
    <location>
        <begin position="23"/>
        <end position="143"/>
    </location>
</feature>
<dbReference type="EMBL" id="CAACVG010008129">
    <property type="protein sequence ID" value="VEN48632.1"/>
    <property type="molecule type" value="Genomic_DNA"/>
</dbReference>
<evidence type="ECO:0000313" key="2">
    <source>
        <dbReference type="EMBL" id="VEN48632.1"/>
    </source>
</evidence>
<dbReference type="CDD" id="cd23992">
    <property type="entry name" value="PBP_GOBP"/>
    <property type="match status" value="1"/>
</dbReference>
<dbReference type="Pfam" id="PF01395">
    <property type="entry name" value="PBP_GOBP"/>
    <property type="match status" value="1"/>
</dbReference>
<dbReference type="SUPFAM" id="SSF47565">
    <property type="entry name" value="Insect pheromone/odorant-binding proteins"/>
    <property type="match status" value="1"/>
</dbReference>
<dbReference type="Gene3D" id="1.10.238.20">
    <property type="entry name" value="Pheromone/general odorant binding protein domain"/>
    <property type="match status" value="1"/>
</dbReference>
<dbReference type="SMART" id="SM00708">
    <property type="entry name" value="PhBP"/>
    <property type="match status" value="1"/>
</dbReference>
<evidence type="ECO:0000256" key="1">
    <source>
        <dbReference type="SAM" id="SignalP"/>
    </source>
</evidence>
<evidence type="ECO:0000313" key="3">
    <source>
        <dbReference type="Proteomes" id="UP000410492"/>
    </source>
</evidence>
<keyword evidence="3" id="KW-1185">Reference proteome</keyword>
<name>A0A653CNF7_CALMS</name>
<sequence length="143" mass="16573">MCKMKSLLLVLTSLFILVYVTGMTEKQMWAAVKLARNTCQNKHKASTADIYKMHQGDWNVDHSAMCYMHCALNMYKLMYPNNTFNLEASMKQTPQLPDSFRQSAETCIFNCKDEAKTLDDKCVAAYELTKCMYFCNPEKYFLP</sequence>
<feature type="signal peptide" evidence="1">
    <location>
        <begin position="1"/>
        <end position="22"/>
    </location>
</feature>
<keyword evidence="1" id="KW-0732">Signal</keyword>
<dbReference type="InterPro" id="IPR006170">
    <property type="entry name" value="PBP/GOBP"/>
</dbReference>
<protein>
    <submittedName>
        <fullName evidence="2">Uncharacterized protein</fullName>
    </submittedName>
</protein>
<organism evidence="2 3">
    <name type="scientific">Callosobruchus maculatus</name>
    <name type="common">Southern cowpea weevil</name>
    <name type="synonym">Pulse bruchid</name>
    <dbReference type="NCBI Taxonomy" id="64391"/>
    <lineage>
        <taxon>Eukaryota</taxon>
        <taxon>Metazoa</taxon>
        <taxon>Ecdysozoa</taxon>
        <taxon>Arthropoda</taxon>
        <taxon>Hexapoda</taxon>
        <taxon>Insecta</taxon>
        <taxon>Pterygota</taxon>
        <taxon>Neoptera</taxon>
        <taxon>Endopterygota</taxon>
        <taxon>Coleoptera</taxon>
        <taxon>Polyphaga</taxon>
        <taxon>Cucujiformia</taxon>
        <taxon>Chrysomeloidea</taxon>
        <taxon>Chrysomelidae</taxon>
        <taxon>Bruchinae</taxon>
        <taxon>Bruchini</taxon>
        <taxon>Callosobruchus</taxon>
    </lineage>
</organism>
<dbReference type="PANTHER" id="PTHR21364:SF2">
    <property type="entry name" value="GENERAL ODORANT-BINDING PROTEIN 19A"/>
    <property type="match status" value="1"/>
</dbReference>
<dbReference type="PANTHER" id="PTHR21364">
    <property type="entry name" value="GENERAL ODORANT-BINDING PROTEIN 19A"/>
    <property type="match status" value="1"/>
</dbReference>
<dbReference type="Proteomes" id="UP000410492">
    <property type="component" value="Unassembled WGS sequence"/>
</dbReference>
<reference evidence="2 3" key="1">
    <citation type="submission" date="2019-01" db="EMBL/GenBank/DDBJ databases">
        <authorList>
            <person name="Sayadi A."/>
        </authorList>
    </citation>
    <scope>NUCLEOTIDE SEQUENCE [LARGE SCALE GENOMIC DNA]</scope>
</reference>
<proteinExistence type="predicted"/>